<evidence type="ECO:0000259" key="5">
    <source>
        <dbReference type="Pfam" id="PF00916"/>
    </source>
</evidence>
<comment type="subcellular location">
    <subcellularLocation>
        <location evidence="1">Membrane</location>
        <topology evidence="1">Multi-pass membrane protein</topology>
    </subcellularLocation>
</comment>
<sequence>MVPTSLKTASKKVVNYPENDVDIISPRDWLSGFWIRPLPRIKGYLLSVFPILSWIHRYNVGWLTGDIIAGLTVGIVAVPQGMSYAQIATLPPEGLRNTRTRARTLPLRTRTLPLHYRYAPATLPLRTRYGLAPKMLTER</sequence>
<dbReference type="GO" id="GO:0016020">
    <property type="term" value="C:membrane"/>
    <property type="evidence" value="ECO:0007669"/>
    <property type="project" value="UniProtKB-SubCell"/>
</dbReference>
<dbReference type="Proteomes" id="UP001213000">
    <property type="component" value="Unassembled WGS sequence"/>
</dbReference>
<evidence type="ECO:0000256" key="1">
    <source>
        <dbReference type="ARBA" id="ARBA00004141"/>
    </source>
</evidence>
<keyword evidence="3" id="KW-1133">Transmembrane helix</keyword>
<gene>
    <name evidence="6" type="ORF">NP233_g9242</name>
</gene>
<feature type="domain" description="SLC26A/SulP transporter" evidence="5">
    <location>
        <begin position="63"/>
        <end position="93"/>
    </location>
</feature>
<proteinExistence type="predicted"/>
<dbReference type="Pfam" id="PF00916">
    <property type="entry name" value="Sulfate_transp"/>
    <property type="match status" value="1"/>
</dbReference>
<evidence type="ECO:0000256" key="2">
    <source>
        <dbReference type="ARBA" id="ARBA00022692"/>
    </source>
</evidence>
<reference evidence="6" key="1">
    <citation type="submission" date="2022-07" db="EMBL/GenBank/DDBJ databases">
        <title>Genome Sequence of Leucocoprinus birnbaumii.</title>
        <authorList>
            <person name="Buettner E."/>
        </authorList>
    </citation>
    <scope>NUCLEOTIDE SEQUENCE</scope>
    <source>
        <strain evidence="6">VT141</strain>
    </source>
</reference>
<dbReference type="InterPro" id="IPR001902">
    <property type="entry name" value="SLC26A/SulP_fam"/>
</dbReference>
<keyword evidence="4" id="KW-0472">Membrane</keyword>
<accession>A0AAD5VMI1</accession>
<dbReference type="PANTHER" id="PTHR11814">
    <property type="entry name" value="SULFATE TRANSPORTER"/>
    <property type="match status" value="1"/>
</dbReference>
<evidence type="ECO:0000256" key="4">
    <source>
        <dbReference type="ARBA" id="ARBA00023136"/>
    </source>
</evidence>
<name>A0AAD5VMI1_9AGAR</name>
<organism evidence="6 7">
    <name type="scientific">Leucocoprinus birnbaumii</name>
    <dbReference type="NCBI Taxonomy" id="56174"/>
    <lineage>
        <taxon>Eukaryota</taxon>
        <taxon>Fungi</taxon>
        <taxon>Dikarya</taxon>
        <taxon>Basidiomycota</taxon>
        <taxon>Agaricomycotina</taxon>
        <taxon>Agaricomycetes</taxon>
        <taxon>Agaricomycetidae</taxon>
        <taxon>Agaricales</taxon>
        <taxon>Agaricineae</taxon>
        <taxon>Agaricaceae</taxon>
        <taxon>Leucocoprinus</taxon>
    </lineage>
</organism>
<protein>
    <recommendedName>
        <fullName evidence="5">SLC26A/SulP transporter domain-containing protein</fullName>
    </recommendedName>
</protein>
<dbReference type="AlphaFoldDB" id="A0AAD5VMI1"/>
<keyword evidence="7" id="KW-1185">Reference proteome</keyword>
<evidence type="ECO:0000313" key="6">
    <source>
        <dbReference type="EMBL" id="KAJ3562970.1"/>
    </source>
</evidence>
<evidence type="ECO:0000256" key="3">
    <source>
        <dbReference type="ARBA" id="ARBA00022989"/>
    </source>
</evidence>
<dbReference type="GO" id="GO:0055085">
    <property type="term" value="P:transmembrane transport"/>
    <property type="evidence" value="ECO:0007669"/>
    <property type="project" value="InterPro"/>
</dbReference>
<comment type="caution">
    <text evidence="6">The sequence shown here is derived from an EMBL/GenBank/DDBJ whole genome shotgun (WGS) entry which is preliminary data.</text>
</comment>
<evidence type="ECO:0000313" key="7">
    <source>
        <dbReference type="Proteomes" id="UP001213000"/>
    </source>
</evidence>
<keyword evidence="2" id="KW-0812">Transmembrane</keyword>
<dbReference type="EMBL" id="JANIEX010000810">
    <property type="protein sequence ID" value="KAJ3562970.1"/>
    <property type="molecule type" value="Genomic_DNA"/>
</dbReference>
<dbReference type="InterPro" id="IPR011547">
    <property type="entry name" value="SLC26A/SulP_dom"/>
</dbReference>